<organism evidence="2 4">
    <name type="scientific">Legionella qingyii</name>
    <dbReference type="NCBI Taxonomy" id="2184757"/>
    <lineage>
        <taxon>Bacteria</taxon>
        <taxon>Pseudomonadati</taxon>
        <taxon>Pseudomonadota</taxon>
        <taxon>Gammaproteobacteria</taxon>
        <taxon>Legionellales</taxon>
        <taxon>Legionellaceae</taxon>
        <taxon>Legionella</taxon>
    </lineage>
</organism>
<dbReference type="AlphaFoldDB" id="A0A317U041"/>
<comment type="caution">
    <text evidence="2">The sequence shown here is derived from an EMBL/GenBank/DDBJ whole genome shotgun (WGS) entry which is preliminary data.</text>
</comment>
<feature type="compositionally biased region" description="Low complexity" evidence="1">
    <location>
        <begin position="114"/>
        <end position="127"/>
    </location>
</feature>
<sequence>MQQKFDVPTMKYGPDFNPFRAIQGRFYSILDDIKATADPGFIAHCLGECQKLLSMGSDITRMDAMPTTAFSGPGKNMAVTPTITPTNQIQHSTSTAKKRKHPEIVDSTTDVGNGQPIIQQPTIGQGTASPLTKRYRVIYPHLETKDTAEEKGKEKEVVQTIISDTVMPKQGKIVRKLISPFLNQFIKQMAEGELNEYKKVQREMLQKNERYNNRLSIRHISSIGHRSDFSKEIKPKFPDGLRNKFIYSHHISFPFTIKKSDQSLKRSTLYQNMLSRRNFIAKEIIPNIKKAPSLAAQNLLYLYQHHLMYSIYLQRKSSENLGEILIYHMNKLGFDLEKSEIKRLKSAINDSYYLISRKMPFKHLMMLKPMLQVELPAENPQDKTSDGTMIAAMVLHNNPDKKIKKNDIFDEPFPNSMKITQNTNFYDAKGKLIGVYRVGAIQPEMITDKLRKELTSVTPSQLSRMGAVSAEEYVNKRQNKEDFHISVRSAPFGVLGKKTSRIRPTQFSEIKYGVEEGLAPLFNSIEKIYAECAPVEYATRRRIMDCASYFTLTGSSYLLAAEANYDKQTNAHIDSNKFPIHCLNPLFVIYPSKNGQQSEQQRTYKGAYTFFPGVRGVLPNEAQTNFEGIYFDLKEGDVLLWDFDKYYHCNTKLISSNGITDSSWHRISIVGFTKGEALHKIVEPLVFEDSDDEDTFLFSSEELTQAGQFSEETLFELPQSMQTKEQAASKDEHHSNIEDDEPVDGLKLMSLDSFLSSGNIIELEKLNKHVESSLSDKYSGDGEVQKDESRSTEYFVKTNSLNLTFFGAEKTSQGREAVQSKHTIFHRLN</sequence>
<evidence type="ECO:0000313" key="3">
    <source>
        <dbReference type="EMBL" id="RUR18460.1"/>
    </source>
</evidence>
<reference evidence="3 5" key="2">
    <citation type="submission" date="2018-12" db="EMBL/GenBank/DDBJ databases">
        <title>Legionella sp,whole genome shotgun sequence.</title>
        <authorList>
            <person name="Wu H."/>
        </authorList>
    </citation>
    <scope>NUCLEOTIDE SEQUENCE [LARGE SCALE GENOMIC DNA]</scope>
    <source>
        <strain evidence="3">Km489</strain>
        <strain evidence="5">km489</strain>
    </source>
</reference>
<feature type="region of interest" description="Disordered" evidence="1">
    <location>
        <begin position="107"/>
        <end position="127"/>
    </location>
</feature>
<evidence type="ECO:0000256" key="1">
    <source>
        <dbReference type="SAM" id="MobiDB-lite"/>
    </source>
</evidence>
<evidence type="ECO:0000313" key="5">
    <source>
        <dbReference type="Proteomes" id="UP000287374"/>
    </source>
</evidence>
<evidence type="ECO:0000313" key="4">
    <source>
        <dbReference type="Proteomes" id="UP000247152"/>
    </source>
</evidence>
<dbReference type="EMBL" id="RZGX01000038">
    <property type="protein sequence ID" value="RUR18460.1"/>
    <property type="molecule type" value="Genomic_DNA"/>
</dbReference>
<accession>A0A317U041</accession>
<dbReference type="EMBL" id="QHJG01000064">
    <property type="protein sequence ID" value="PWY53832.1"/>
    <property type="molecule type" value="Genomic_DNA"/>
</dbReference>
<dbReference type="RefSeq" id="WP_110144261.1">
    <property type="nucleotide sequence ID" value="NZ_QHJG01000064.1"/>
</dbReference>
<proteinExistence type="predicted"/>
<protein>
    <submittedName>
        <fullName evidence="2">Uncharacterized protein</fullName>
    </submittedName>
</protein>
<dbReference type="OrthoDB" id="5648503at2"/>
<gene>
    <name evidence="2" type="ORF">DGG96_20205</name>
    <name evidence="3" type="ORF">ELY20_16580</name>
</gene>
<dbReference type="Proteomes" id="UP000287374">
    <property type="component" value="Unassembled WGS sequence"/>
</dbReference>
<keyword evidence="5" id="KW-1185">Reference proteome</keyword>
<feature type="compositionally biased region" description="Basic and acidic residues" evidence="1">
    <location>
        <begin position="727"/>
        <end position="737"/>
    </location>
</feature>
<name>A0A317U041_9GAMM</name>
<reference evidence="2 4" key="1">
    <citation type="submission" date="2018-05" db="EMBL/GenBank/DDBJ databases">
        <title>Legionella qingyii sp.nov., whole genome shotgun sequence.</title>
        <authorList>
            <person name="Wu H."/>
            <person name="Zhu Q."/>
            <person name="Hu C."/>
        </authorList>
    </citation>
    <scope>NUCLEOTIDE SEQUENCE [LARGE SCALE GENOMIC DNA]</scope>
    <source>
        <strain evidence="2 4">HEB18</strain>
    </source>
</reference>
<feature type="region of interest" description="Disordered" evidence="1">
    <location>
        <begin position="720"/>
        <end position="740"/>
    </location>
</feature>
<evidence type="ECO:0000313" key="2">
    <source>
        <dbReference type="EMBL" id="PWY53832.1"/>
    </source>
</evidence>
<dbReference type="Proteomes" id="UP000247152">
    <property type="component" value="Unassembled WGS sequence"/>
</dbReference>